<feature type="domain" description="Filamentous haemagglutinin FhaB/tRNA nuclease CdiA-like TPS" evidence="4">
    <location>
        <begin position="98"/>
        <end position="218"/>
    </location>
</feature>
<gene>
    <name evidence="5" type="ORF">ACFFHK_06710</name>
</gene>
<dbReference type="InterPro" id="IPR011050">
    <property type="entry name" value="Pectin_lyase_fold/virulence"/>
</dbReference>
<dbReference type="Gene3D" id="2.160.20.10">
    <property type="entry name" value="Single-stranded right-handed beta-helix, Pectin lyase-like"/>
    <property type="match status" value="1"/>
</dbReference>
<evidence type="ECO:0000313" key="6">
    <source>
        <dbReference type="Proteomes" id="UP001589767"/>
    </source>
</evidence>
<dbReference type="Pfam" id="PF13018">
    <property type="entry name" value="ESPR"/>
    <property type="match status" value="1"/>
</dbReference>
<evidence type="ECO:0000256" key="1">
    <source>
        <dbReference type="SAM" id="Coils"/>
    </source>
</evidence>
<dbReference type="InterPro" id="IPR024973">
    <property type="entry name" value="ESPR"/>
</dbReference>
<keyword evidence="3" id="KW-1133">Transmembrane helix</keyword>
<dbReference type="SMART" id="SM00912">
    <property type="entry name" value="Haemagg_act"/>
    <property type="match status" value="1"/>
</dbReference>
<feature type="region of interest" description="Disordered" evidence="2">
    <location>
        <begin position="850"/>
        <end position="869"/>
    </location>
</feature>
<keyword evidence="3" id="KW-0812">Transmembrane</keyword>
<protein>
    <submittedName>
        <fullName evidence="5">Filamentous hemagglutinin N-terminal domain-containing protein</fullName>
    </submittedName>
</protein>
<dbReference type="Pfam" id="PF05860">
    <property type="entry name" value="TPS"/>
    <property type="match status" value="1"/>
</dbReference>
<dbReference type="SUPFAM" id="SSF51126">
    <property type="entry name" value="Pectin lyase-like"/>
    <property type="match status" value="1"/>
</dbReference>
<dbReference type="Proteomes" id="UP001589767">
    <property type="component" value="Unassembled WGS sequence"/>
</dbReference>
<dbReference type="RefSeq" id="WP_382370820.1">
    <property type="nucleotide sequence ID" value="NZ_JBHLWB010000007.1"/>
</dbReference>
<name>A0ABV6H196_9PAST</name>
<dbReference type="InterPro" id="IPR012334">
    <property type="entry name" value="Pectin_lyas_fold"/>
</dbReference>
<evidence type="ECO:0000259" key="4">
    <source>
        <dbReference type="SMART" id="SM00912"/>
    </source>
</evidence>
<keyword evidence="3" id="KW-0472">Membrane</keyword>
<dbReference type="InterPro" id="IPR008638">
    <property type="entry name" value="FhaB/CdiA-like_TPS"/>
</dbReference>
<keyword evidence="6" id="KW-1185">Reference proteome</keyword>
<evidence type="ECO:0000313" key="5">
    <source>
        <dbReference type="EMBL" id="MFC0309398.1"/>
    </source>
</evidence>
<dbReference type="NCBIfam" id="TIGR01901">
    <property type="entry name" value="adhes_NPXG"/>
    <property type="match status" value="1"/>
</dbReference>
<reference evidence="5 6" key="1">
    <citation type="submission" date="2024-09" db="EMBL/GenBank/DDBJ databases">
        <authorList>
            <person name="Sun Q."/>
            <person name="Mori K."/>
        </authorList>
    </citation>
    <scope>NUCLEOTIDE SEQUENCE [LARGE SCALE GENOMIC DNA]</scope>
    <source>
        <strain evidence="5 6">CCM 7539</strain>
    </source>
</reference>
<feature type="transmembrane region" description="Helical" evidence="3">
    <location>
        <begin position="53"/>
        <end position="75"/>
    </location>
</feature>
<keyword evidence="1" id="KW-0175">Coiled coil</keyword>
<dbReference type="EMBL" id="JBHLWB010000007">
    <property type="protein sequence ID" value="MFC0309398.1"/>
    <property type="molecule type" value="Genomic_DNA"/>
</dbReference>
<sequence length="1002" mass="110356">MNKHCYRIIFNRLLQRFVVVSEITTKIGKAPQSGNRVFTNLSRMLIHWRLTPLMMGLYSLLGVLAVSSFSASAVADELQIRADSQAPKSQQPIVLQTANGLPQVNIQTPNDKGLSHNKYQQFDVNTRGAILNNSRKNVKTEQGGWVQANPYLVGGEAKVILNEVNASKPSQLKGYIEVAGSKAEVIIANPNGIHCEGCGFINARRSTMTTGQVQLENGQVKGYRVEQGEITVSGRGLDSHRQDYTEIIAKEVNVNAGIWANQLTVTTGQNQVPAQSTKSASSLQVIRGSEVTASQGYAVDVAELGGMYANQIHLIGTESGLGVRNAGHIGAAAGDVVIDSQGQIINSGYIGAKQNVNIVTRDTIENQANANMLAQQGNITLHTPKAVRQAGTVSAKQSTTIQARTLQQPTSGEIQSGAVALTLEDTLDNRGLINSYADDNSSITHIQAKHIDNIGTGRIYGDHIALQADSLLNQDERTEDTHAAVIAARKRLDIGVMNVTNRTTQYEANKKGGASIYSGGDIVFGRTLDKDNHATGQGERLDNDSSIIEAEKNISLNINNINNTNRHFTTKAEVISTDNLTYHYLRPENSEQLINWNLLKWIDFSKAGRVAPHNYSMPTTLPENNVFDGHLLPYPNTQLCTTNNSGGDCPINPASIYSADSPIWTYFNIEAPTTAPTGVSSDDWNNKIAEKYLKLGKAIDQHNSKLNKTNIYTNFDDIVVEERQVIQDVINTSKPGKILAKGNITFQGENFINDKSIIIAAHLPDQTHAQNIDATGIKINIDKGIQRRSYIQWNGGLDRYYTRHWSDNKPYQKEVREDMDIPVAQYVEHTNYQQIVKDLAQRPITTTNKLPIVSDQPSENNNSIPENTLYPSNPKIEDNLLFTDKETWLNSDYMYTALRNFYIQRNINNNLSIANLNNEAVTIDIEEIQIEETEENENADEDNTLITKLSTITKGNKATLRDGKNATLNGAVIKGSKISTAIANMILHETQQNESSSENKKP</sequence>
<comment type="caution">
    <text evidence="5">The sequence shown here is derived from an EMBL/GenBank/DDBJ whole genome shotgun (WGS) entry which is preliminary data.</text>
</comment>
<evidence type="ECO:0000256" key="3">
    <source>
        <dbReference type="SAM" id="Phobius"/>
    </source>
</evidence>
<feature type="coiled-coil region" evidence="1">
    <location>
        <begin position="916"/>
        <end position="943"/>
    </location>
</feature>
<proteinExistence type="predicted"/>
<organism evidence="5 6">
    <name type="scientific">Gallibacterium trehalosifermentans</name>
    <dbReference type="NCBI Taxonomy" id="516935"/>
    <lineage>
        <taxon>Bacteria</taxon>
        <taxon>Pseudomonadati</taxon>
        <taxon>Pseudomonadota</taxon>
        <taxon>Gammaproteobacteria</taxon>
        <taxon>Pasteurellales</taxon>
        <taxon>Pasteurellaceae</taxon>
        <taxon>Gallibacterium</taxon>
    </lineage>
</organism>
<accession>A0ABV6H196</accession>
<evidence type="ECO:0000256" key="2">
    <source>
        <dbReference type="SAM" id="MobiDB-lite"/>
    </source>
</evidence>